<keyword evidence="8" id="KW-0997">Cell inner membrane</keyword>
<comment type="caution">
    <text evidence="8">Lacks conserved residue(s) required for the propagation of feature annotation.</text>
</comment>
<dbReference type="RefSeq" id="WP_058502652.1">
    <property type="nucleotide sequence ID" value="NZ_CAAAJA010000002.1"/>
</dbReference>
<dbReference type="GO" id="GO:0005886">
    <property type="term" value="C:plasma membrane"/>
    <property type="evidence" value="ECO:0007669"/>
    <property type="project" value="UniProtKB-SubCell"/>
</dbReference>
<evidence type="ECO:0000256" key="5">
    <source>
        <dbReference type="ARBA" id="ARBA00022692"/>
    </source>
</evidence>
<feature type="transmembrane region" description="Helical" evidence="8">
    <location>
        <begin position="335"/>
        <end position="356"/>
    </location>
</feature>
<protein>
    <recommendedName>
        <fullName evidence="8">Bcr/CflA family efflux transporter</fullName>
    </recommendedName>
</protein>
<keyword evidence="7 8" id="KW-0472">Membrane</keyword>
<dbReference type="CDD" id="cd17320">
    <property type="entry name" value="MFS_MdfA_MDR_like"/>
    <property type="match status" value="1"/>
</dbReference>
<dbReference type="InterPro" id="IPR020846">
    <property type="entry name" value="MFS_dom"/>
</dbReference>
<keyword evidence="11" id="KW-1185">Reference proteome</keyword>
<reference evidence="10 11" key="1">
    <citation type="submission" date="2015-11" db="EMBL/GenBank/DDBJ databases">
        <title>Genomic analysis of 38 Legionella species identifies large and diverse effector repertoires.</title>
        <authorList>
            <person name="Burstein D."/>
            <person name="Amaro F."/>
            <person name="Zusman T."/>
            <person name="Lifshitz Z."/>
            <person name="Cohen O."/>
            <person name="Gilbert J.A."/>
            <person name="Pupko T."/>
            <person name="Shuman H.A."/>
            <person name="Segal G."/>
        </authorList>
    </citation>
    <scope>NUCLEOTIDE SEQUENCE [LARGE SCALE GENOMIC DNA]</scope>
    <source>
        <strain evidence="10 11">Bercovier 4</strain>
    </source>
</reference>
<accession>A0A0W0V5M0</accession>
<feature type="transmembrane region" description="Helical" evidence="8">
    <location>
        <begin position="96"/>
        <end position="117"/>
    </location>
</feature>
<dbReference type="AlphaFoldDB" id="A0A0W0V5M0"/>
<dbReference type="PATRIC" id="fig|454.4.peg.2581"/>
<keyword evidence="5 8" id="KW-0812">Transmembrane</keyword>
<feature type="transmembrane region" description="Helical" evidence="8">
    <location>
        <begin position="209"/>
        <end position="232"/>
    </location>
</feature>
<dbReference type="Gene3D" id="1.20.1720.10">
    <property type="entry name" value="Multidrug resistance protein D"/>
    <property type="match status" value="1"/>
</dbReference>
<dbReference type="OrthoDB" id="5670831at2"/>
<gene>
    <name evidence="10" type="primary">sflR</name>
    <name evidence="10" type="ORF">Lisr_2362</name>
</gene>
<feature type="transmembrane region" description="Helical" evidence="8">
    <location>
        <begin position="129"/>
        <end position="151"/>
    </location>
</feature>
<dbReference type="InterPro" id="IPR011701">
    <property type="entry name" value="MFS"/>
</dbReference>
<dbReference type="PROSITE" id="PS50850">
    <property type="entry name" value="MFS"/>
    <property type="match status" value="1"/>
</dbReference>
<proteinExistence type="inferred from homology"/>
<comment type="similarity">
    <text evidence="2 8">Belongs to the major facilitator superfamily. Bcr/CmlA family.</text>
</comment>
<comment type="caution">
    <text evidence="10">The sequence shown here is derived from an EMBL/GenBank/DDBJ whole genome shotgun (WGS) entry which is preliminary data.</text>
</comment>
<dbReference type="PANTHER" id="PTHR42718:SF9">
    <property type="entry name" value="MAJOR FACILITATOR SUPERFAMILY MULTIDRUG TRANSPORTER MFSC"/>
    <property type="match status" value="1"/>
</dbReference>
<dbReference type="Pfam" id="PF07690">
    <property type="entry name" value="MFS_1"/>
    <property type="match status" value="1"/>
</dbReference>
<dbReference type="GO" id="GO:0042910">
    <property type="term" value="F:xenobiotic transmembrane transporter activity"/>
    <property type="evidence" value="ECO:0007669"/>
    <property type="project" value="InterPro"/>
</dbReference>
<organism evidence="10 11">
    <name type="scientific">Legionella israelensis</name>
    <dbReference type="NCBI Taxonomy" id="454"/>
    <lineage>
        <taxon>Bacteria</taxon>
        <taxon>Pseudomonadati</taxon>
        <taxon>Pseudomonadota</taxon>
        <taxon>Gammaproteobacteria</taxon>
        <taxon>Legionellales</taxon>
        <taxon>Legionellaceae</taxon>
        <taxon>Legionella</taxon>
    </lineage>
</organism>
<feature type="domain" description="Major facilitator superfamily (MFS) profile" evidence="9">
    <location>
        <begin position="1"/>
        <end position="389"/>
    </location>
</feature>
<evidence type="ECO:0000256" key="8">
    <source>
        <dbReference type="RuleBase" id="RU365088"/>
    </source>
</evidence>
<keyword evidence="4" id="KW-1003">Cell membrane</keyword>
<feature type="transmembrane region" description="Helical" evidence="8">
    <location>
        <begin position="157"/>
        <end position="179"/>
    </location>
</feature>
<keyword evidence="6 8" id="KW-1133">Transmembrane helix</keyword>
<feature type="transmembrane region" description="Helical" evidence="8">
    <location>
        <begin position="71"/>
        <end position="90"/>
    </location>
</feature>
<evidence type="ECO:0000256" key="7">
    <source>
        <dbReference type="ARBA" id="ARBA00023136"/>
    </source>
</evidence>
<evidence type="ECO:0000256" key="6">
    <source>
        <dbReference type="ARBA" id="ARBA00022989"/>
    </source>
</evidence>
<dbReference type="Proteomes" id="UP000054761">
    <property type="component" value="Unassembled WGS sequence"/>
</dbReference>
<feature type="transmembrane region" description="Helical" evidence="8">
    <location>
        <begin position="271"/>
        <end position="291"/>
    </location>
</feature>
<dbReference type="SUPFAM" id="SSF103473">
    <property type="entry name" value="MFS general substrate transporter"/>
    <property type="match status" value="1"/>
</dbReference>
<evidence type="ECO:0000256" key="3">
    <source>
        <dbReference type="ARBA" id="ARBA00022448"/>
    </source>
</evidence>
<feature type="transmembrane region" description="Helical" evidence="8">
    <location>
        <begin position="362"/>
        <end position="384"/>
    </location>
</feature>
<evidence type="ECO:0000256" key="1">
    <source>
        <dbReference type="ARBA" id="ARBA00004651"/>
    </source>
</evidence>
<evidence type="ECO:0000256" key="2">
    <source>
        <dbReference type="ARBA" id="ARBA00006236"/>
    </source>
</evidence>
<evidence type="ECO:0000313" key="10">
    <source>
        <dbReference type="EMBL" id="KTD15017.1"/>
    </source>
</evidence>
<dbReference type="InterPro" id="IPR004812">
    <property type="entry name" value="Efflux_drug-R_Bcr/CmlA"/>
</dbReference>
<evidence type="ECO:0000259" key="9">
    <source>
        <dbReference type="PROSITE" id="PS50850"/>
    </source>
</evidence>
<evidence type="ECO:0000313" key="11">
    <source>
        <dbReference type="Proteomes" id="UP000054761"/>
    </source>
</evidence>
<dbReference type="GO" id="GO:1990961">
    <property type="term" value="P:xenobiotic detoxification by transmembrane export across the plasma membrane"/>
    <property type="evidence" value="ECO:0007669"/>
    <property type="project" value="InterPro"/>
</dbReference>
<feature type="transmembrane region" description="Helical" evidence="8">
    <location>
        <begin position="303"/>
        <end position="323"/>
    </location>
</feature>
<name>A0A0W0V5M0_9GAMM</name>
<sequence length="403" mass="44532">MFAKLILALTPMVLALPLAMDIYVPAITHMARDFHASDSQMLMTLNLFMLCAGFMQLIVGPLSDHYGRRKISMIVIVCFALASLGCGFSRNVVDLLFFRILQALGSCGMLVLGFAIVRDFFTGTRSARAYSFLNGMISFSPIFATFIGSFIDLYFGWSATFWVLLLVAIPAVFSMGFWLGESLPEGKRTVLSWNVMATYRSVFQQRQFMIYNIVSSFGHCYFYLFCALSPFLLLKTLAIPQQYYGFYFCFMGFSLLIGSFIGGVIVERLGIYKTCMLGFLLTFAGGLWMLLWYEMYGLSVHNFVYPMLFIGIGGTFCMGAGTGGAMAPFDTAKGAASAAIGASRFLFAGAVGYLVMTKTVNSTLPLSVPAIVFSSIGIFLLWLVSENSSSNIRFSERMDPESL</sequence>
<evidence type="ECO:0000256" key="4">
    <source>
        <dbReference type="ARBA" id="ARBA00022475"/>
    </source>
</evidence>
<dbReference type="EMBL" id="LNYH01000147">
    <property type="protein sequence ID" value="KTD15017.1"/>
    <property type="molecule type" value="Genomic_DNA"/>
</dbReference>
<feature type="transmembrane region" description="Helical" evidence="8">
    <location>
        <begin position="40"/>
        <end position="59"/>
    </location>
</feature>
<keyword evidence="3 8" id="KW-0813">Transport</keyword>
<dbReference type="STRING" id="454.Lisr_2362"/>
<comment type="subcellular location">
    <subcellularLocation>
        <location evidence="8">Cell inner membrane</location>
        <topology evidence="8">Multi-pass membrane protein</topology>
    </subcellularLocation>
    <subcellularLocation>
        <location evidence="1">Cell membrane</location>
        <topology evidence="1">Multi-pass membrane protein</topology>
    </subcellularLocation>
</comment>
<feature type="transmembrane region" description="Helical" evidence="8">
    <location>
        <begin position="244"/>
        <end position="266"/>
    </location>
</feature>
<dbReference type="PANTHER" id="PTHR42718">
    <property type="entry name" value="MAJOR FACILITATOR SUPERFAMILY MULTIDRUG TRANSPORTER MFSC"/>
    <property type="match status" value="1"/>
</dbReference>
<dbReference type="InterPro" id="IPR036259">
    <property type="entry name" value="MFS_trans_sf"/>
</dbReference>
<dbReference type="NCBIfam" id="TIGR00710">
    <property type="entry name" value="efflux_Bcr_CflA"/>
    <property type="match status" value="1"/>
</dbReference>